<evidence type="ECO:0000313" key="3">
    <source>
        <dbReference type="Proteomes" id="UP000243745"/>
    </source>
</evidence>
<dbReference type="Proteomes" id="UP000243745">
    <property type="component" value="Unassembled WGS sequence"/>
</dbReference>
<feature type="chain" id="PRO_5025024919" evidence="1">
    <location>
        <begin position="23"/>
        <end position="157"/>
    </location>
</feature>
<keyword evidence="1" id="KW-0732">Signal</keyword>
<sequence length="157" mass="17506">MNKAVISAMAVIAAVAVSQTYAAEFEDNGLTIITDNFKVEERKQDEKSILIVKQDNEIGTLGDRVVVSGEKNPNHIAYVKNANNHNFIIKNKLIVQCRKHQNCIPSGLNSEQISKNIYEITVENYDQWKSLQEELSNTAGVINVAPSLYDGSNIELR</sequence>
<dbReference type="EMBL" id="FOXF01000044">
    <property type="protein sequence ID" value="SFP62172.1"/>
    <property type="molecule type" value="Genomic_DNA"/>
</dbReference>
<dbReference type="AlphaFoldDB" id="A0A662ZKI6"/>
<evidence type="ECO:0000313" key="2">
    <source>
        <dbReference type="EMBL" id="SFP62172.1"/>
    </source>
</evidence>
<name>A0A662ZKI6_9GAMM</name>
<proteinExistence type="predicted"/>
<protein>
    <submittedName>
        <fullName evidence="2">Uncharacterized protein</fullName>
    </submittedName>
</protein>
<organism evidence="2 3">
    <name type="scientific">Ruminobacter amylophilus</name>
    <dbReference type="NCBI Taxonomy" id="867"/>
    <lineage>
        <taxon>Bacteria</taxon>
        <taxon>Pseudomonadati</taxon>
        <taxon>Pseudomonadota</taxon>
        <taxon>Gammaproteobacteria</taxon>
        <taxon>Aeromonadales</taxon>
        <taxon>Succinivibrionaceae</taxon>
        <taxon>Ruminobacter</taxon>
    </lineage>
</organism>
<accession>A0A662ZKI6</accession>
<dbReference type="OrthoDB" id="7102218at2"/>
<evidence type="ECO:0000256" key="1">
    <source>
        <dbReference type="SAM" id="SignalP"/>
    </source>
</evidence>
<gene>
    <name evidence="2" type="ORF">SAMN02910344_01893</name>
</gene>
<dbReference type="RefSeq" id="WP_093143145.1">
    <property type="nucleotide sequence ID" value="NZ_FOXF01000044.1"/>
</dbReference>
<feature type="signal peptide" evidence="1">
    <location>
        <begin position="1"/>
        <end position="22"/>
    </location>
</feature>
<reference evidence="2 3" key="1">
    <citation type="submission" date="2016-10" db="EMBL/GenBank/DDBJ databases">
        <authorList>
            <person name="Varghese N."/>
            <person name="Submissions S."/>
        </authorList>
    </citation>
    <scope>NUCLEOTIDE SEQUENCE [LARGE SCALE GENOMIC DNA]</scope>
    <source>
        <strain evidence="2 3">DSM 1361</strain>
    </source>
</reference>
<keyword evidence="3" id="KW-1185">Reference proteome</keyword>